<evidence type="ECO:0000256" key="1">
    <source>
        <dbReference type="ARBA" id="ARBA00005594"/>
    </source>
</evidence>
<dbReference type="CDD" id="cd07956">
    <property type="entry name" value="Anticodon_Ia_Arg"/>
    <property type="match status" value="1"/>
</dbReference>
<dbReference type="HAMAP" id="MF_00123">
    <property type="entry name" value="Arg_tRNA_synth"/>
    <property type="match status" value="1"/>
</dbReference>
<dbReference type="Gene3D" id="3.30.1360.70">
    <property type="entry name" value="Arginyl tRNA synthetase N-terminal domain"/>
    <property type="match status" value="1"/>
</dbReference>
<evidence type="ECO:0000256" key="7">
    <source>
        <dbReference type="ARBA" id="ARBA00049339"/>
    </source>
</evidence>
<dbReference type="SMART" id="SM00836">
    <property type="entry name" value="DALR_1"/>
    <property type="match status" value="1"/>
</dbReference>
<dbReference type="InterPro" id="IPR009080">
    <property type="entry name" value="tRNAsynth_Ia_anticodon-bd"/>
</dbReference>
<dbReference type="RefSeq" id="WP_086444314.1">
    <property type="nucleotide sequence ID" value="NZ_CP147248.1"/>
</dbReference>
<feature type="domain" description="DALR anticodon binding" evidence="10">
    <location>
        <begin position="450"/>
        <end position="563"/>
    </location>
</feature>
<proteinExistence type="inferred from homology"/>
<keyword evidence="4 8" id="KW-0067">ATP-binding</keyword>
<evidence type="ECO:0000259" key="11">
    <source>
        <dbReference type="SMART" id="SM01016"/>
    </source>
</evidence>
<comment type="similarity">
    <text evidence="1 8 9">Belongs to the class-I aminoacyl-tRNA synthetase family.</text>
</comment>
<dbReference type="EC" id="6.1.1.19" evidence="8"/>
<dbReference type="PRINTS" id="PR01038">
    <property type="entry name" value="TRNASYNTHARG"/>
</dbReference>
<dbReference type="InterPro" id="IPR008909">
    <property type="entry name" value="DALR_anticod-bd"/>
</dbReference>
<protein>
    <recommendedName>
        <fullName evidence="8">Arginine--tRNA ligase</fullName>
        <ecNumber evidence="8">6.1.1.19</ecNumber>
    </recommendedName>
    <alternativeName>
        <fullName evidence="8">Arginyl-tRNA synthetase</fullName>
        <shortName evidence="8">ArgRS</shortName>
    </alternativeName>
</protein>
<evidence type="ECO:0000256" key="5">
    <source>
        <dbReference type="ARBA" id="ARBA00022917"/>
    </source>
</evidence>
<gene>
    <name evidence="8" type="primary">argS</name>
    <name evidence="12" type="ORF">A5866_000802</name>
</gene>
<sequence length="563" mass="63961">MNNKEIVAKAIYDVVKEDLSLEAVTQLLENPKSVDHGDVAFPAFSLAKVYRKAPQQIAADLAEKIAGTDFEKIEVVGPYLNFFMNKKMVSQAVISQIAKDKGHYGDSSIGEKGNVPIDMSSPNIAKPISMGHLRSTVIGNSIAFILEKIGYTPIRINHLGDWGTQFGKLIVGYKKWGSEEAVKTAPITELLRLYVQFHEEAETQPELEEEARTWFKKLEEGDEEATELWQWFRTESLKEFDKIYSMLEVSFDSYNGEAFYNDKMDEIVTMLEEKHLLQENQGAEIVDLSAYDLNPALIKKSDGATLYITRDLAAAVYRKRNYDFAKSIYVVGNEQSNHFKQLKAVLKELGFDWSQDMHHIPFGLITQGGKKLSTRKGKIVLLEEVLNEAVELANKQIMEKNPDLPNREEVARQVGIGSVIFHDLKNDRLNNFDFVLEEVVRFEGETGPYVQYTHARAMSILRKADFTIDETKAYALDDKDSWEVVKLLQKFPDVVMQAAEKYEPSVIAKHAIQVAQAFNKYYAHVKILTDDEQKESRLALVYAMATIIKEDLRLLGLHAPNEM</sequence>
<feature type="short sequence motif" description="'HIGH' region" evidence="8">
    <location>
        <begin position="122"/>
        <end position="132"/>
    </location>
</feature>
<keyword evidence="5 8" id="KW-0648">Protein biosynthesis</keyword>
<dbReference type="Gene3D" id="3.40.50.620">
    <property type="entry name" value="HUPs"/>
    <property type="match status" value="1"/>
</dbReference>
<dbReference type="SUPFAM" id="SSF52374">
    <property type="entry name" value="Nucleotidylyl transferase"/>
    <property type="match status" value="1"/>
</dbReference>
<dbReference type="SMART" id="SM01016">
    <property type="entry name" value="Arg_tRNA_synt_N"/>
    <property type="match status" value="1"/>
</dbReference>
<accession>A0ABZ2T326</accession>
<organism evidence="12 13">
    <name type="scientific">Candidatus Enterococcus lemimoniae</name>
    <dbReference type="NCBI Taxonomy" id="1834167"/>
    <lineage>
        <taxon>Bacteria</taxon>
        <taxon>Bacillati</taxon>
        <taxon>Bacillota</taxon>
        <taxon>Bacilli</taxon>
        <taxon>Lactobacillales</taxon>
        <taxon>Enterococcaceae</taxon>
        <taxon>Enterococcus</taxon>
    </lineage>
</organism>
<evidence type="ECO:0000256" key="3">
    <source>
        <dbReference type="ARBA" id="ARBA00022741"/>
    </source>
</evidence>
<dbReference type="InterPro" id="IPR014729">
    <property type="entry name" value="Rossmann-like_a/b/a_fold"/>
</dbReference>
<keyword evidence="8" id="KW-0963">Cytoplasm</keyword>
<dbReference type="GO" id="GO:0016874">
    <property type="term" value="F:ligase activity"/>
    <property type="evidence" value="ECO:0007669"/>
    <property type="project" value="UniProtKB-KW"/>
</dbReference>
<evidence type="ECO:0000256" key="9">
    <source>
        <dbReference type="RuleBase" id="RU363038"/>
    </source>
</evidence>
<dbReference type="EMBL" id="CP147248">
    <property type="protein sequence ID" value="WYJ85725.1"/>
    <property type="molecule type" value="Genomic_DNA"/>
</dbReference>
<keyword evidence="2 8" id="KW-0436">Ligase</keyword>
<comment type="catalytic activity">
    <reaction evidence="7 8">
        <text>tRNA(Arg) + L-arginine + ATP = L-arginyl-tRNA(Arg) + AMP + diphosphate</text>
        <dbReference type="Rhea" id="RHEA:20301"/>
        <dbReference type="Rhea" id="RHEA-COMP:9658"/>
        <dbReference type="Rhea" id="RHEA-COMP:9673"/>
        <dbReference type="ChEBI" id="CHEBI:30616"/>
        <dbReference type="ChEBI" id="CHEBI:32682"/>
        <dbReference type="ChEBI" id="CHEBI:33019"/>
        <dbReference type="ChEBI" id="CHEBI:78442"/>
        <dbReference type="ChEBI" id="CHEBI:78513"/>
        <dbReference type="ChEBI" id="CHEBI:456215"/>
        <dbReference type="EC" id="6.1.1.19"/>
    </reaction>
</comment>
<dbReference type="Pfam" id="PF05746">
    <property type="entry name" value="DALR_1"/>
    <property type="match status" value="1"/>
</dbReference>
<evidence type="ECO:0000256" key="8">
    <source>
        <dbReference type="HAMAP-Rule" id="MF_00123"/>
    </source>
</evidence>
<dbReference type="SUPFAM" id="SSF55190">
    <property type="entry name" value="Arginyl-tRNA synthetase (ArgRS), N-terminal 'additional' domain"/>
    <property type="match status" value="1"/>
</dbReference>
<name>A0ABZ2T326_9ENTE</name>
<keyword evidence="13" id="KW-1185">Reference proteome</keyword>
<comment type="subunit">
    <text evidence="8">Monomer.</text>
</comment>
<dbReference type="InterPro" id="IPR005148">
    <property type="entry name" value="Arg-tRNA-synth_N"/>
</dbReference>
<reference evidence="13" key="1">
    <citation type="submission" date="2017-05" db="EMBL/GenBank/DDBJ databases">
        <title>The Genome Sequence of EEnterococcus faecalis 9F2_4866.</title>
        <authorList>
            <consortium name="The Broad Institute Genomics Platform"/>
            <consortium name="The Broad Institute Genomic Center for Infectious Diseases"/>
            <person name="Earl A."/>
            <person name="Manson A."/>
            <person name="Schwartman J."/>
            <person name="Gilmore M."/>
            <person name="Abouelleil A."/>
            <person name="Cao P."/>
            <person name="Chapman S."/>
            <person name="Cusick C."/>
            <person name="Shea T."/>
            <person name="Young S."/>
            <person name="Neafsey D."/>
            <person name="Nusbaum C."/>
            <person name="Birren B."/>
        </authorList>
    </citation>
    <scope>NUCLEOTIDE SEQUENCE [LARGE SCALE GENOMIC DNA]</scope>
    <source>
        <strain evidence="13">12C11_DIV0727</strain>
    </source>
</reference>
<dbReference type="PANTHER" id="PTHR11956:SF5">
    <property type="entry name" value="ARGININE--TRNA LIGASE, CYTOPLASMIC"/>
    <property type="match status" value="1"/>
</dbReference>
<dbReference type="InterPro" id="IPR036695">
    <property type="entry name" value="Arg-tRNA-synth_N_sf"/>
</dbReference>
<dbReference type="CDD" id="cd00671">
    <property type="entry name" value="ArgRS_core"/>
    <property type="match status" value="1"/>
</dbReference>
<dbReference type="InterPro" id="IPR035684">
    <property type="entry name" value="ArgRS_core"/>
</dbReference>
<evidence type="ECO:0000259" key="10">
    <source>
        <dbReference type="SMART" id="SM00836"/>
    </source>
</evidence>
<dbReference type="NCBIfam" id="TIGR00456">
    <property type="entry name" value="argS"/>
    <property type="match status" value="1"/>
</dbReference>
<evidence type="ECO:0000256" key="4">
    <source>
        <dbReference type="ARBA" id="ARBA00022840"/>
    </source>
</evidence>
<evidence type="ECO:0000256" key="2">
    <source>
        <dbReference type="ARBA" id="ARBA00022598"/>
    </source>
</evidence>
<evidence type="ECO:0000313" key="12">
    <source>
        <dbReference type="EMBL" id="WYJ85725.1"/>
    </source>
</evidence>
<feature type="domain" description="Arginyl tRNA synthetase N-terminal" evidence="11">
    <location>
        <begin position="5"/>
        <end position="84"/>
    </location>
</feature>
<keyword evidence="3 8" id="KW-0547">Nucleotide-binding</keyword>
<dbReference type="Gene3D" id="1.10.730.10">
    <property type="entry name" value="Isoleucyl-tRNA Synthetase, Domain 1"/>
    <property type="match status" value="1"/>
</dbReference>
<dbReference type="Pfam" id="PF00750">
    <property type="entry name" value="tRNA-synt_1d"/>
    <property type="match status" value="1"/>
</dbReference>
<dbReference type="Pfam" id="PF03485">
    <property type="entry name" value="Arg_tRNA_synt_N"/>
    <property type="match status" value="1"/>
</dbReference>
<dbReference type="SUPFAM" id="SSF47323">
    <property type="entry name" value="Anticodon-binding domain of a subclass of class I aminoacyl-tRNA synthetases"/>
    <property type="match status" value="1"/>
</dbReference>
<comment type="subcellular location">
    <subcellularLocation>
        <location evidence="8">Cytoplasm</location>
    </subcellularLocation>
</comment>
<keyword evidence="6 8" id="KW-0030">Aminoacyl-tRNA synthetase</keyword>
<dbReference type="Proteomes" id="UP000195080">
    <property type="component" value="Chromosome"/>
</dbReference>
<evidence type="ECO:0000313" key="13">
    <source>
        <dbReference type="Proteomes" id="UP000195080"/>
    </source>
</evidence>
<evidence type="ECO:0000256" key="6">
    <source>
        <dbReference type="ARBA" id="ARBA00023146"/>
    </source>
</evidence>
<dbReference type="PANTHER" id="PTHR11956">
    <property type="entry name" value="ARGINYL-TRNA SYNTHETASE"/>
    <property type="match status" value="1"/>
</dbReference>
<dbReference type="InterPro" id="IPR001278">
    <property type="entry name" value="Arg-tRNA-ligase"/>
</dbReference>